<dbReference type="Pfam" id="PF13439">
    <property type="entry name" value="Glyco_transf_4"/>
    <property type="match status" value="1"/>
</dbReference>
<dbReference type="RefSeq" id="WP_153571933.1">
    <property type="nucleotide sequence ID" value="NZ_CP045725.1"/>
</dbReference>
<dbReference type="PANTHER" id="PTHR12526:SF637">
    <property type="entry name" value="GLYCOSYLTRANSFERASE EPSF-RELATED"/>
    <property type="match status" value="1"/>
</dbReference>
<reference evidence="4 5" key="1">
    <citation type="submission" date="2019-10" db="EMBL/GenBank/DDBJ databases">
        <title>Genomic analysis of Raineyella sp. CBA3103.</title>
        <authorList>
            <person name="Roh S.W."/>
        </authorList>
    </citation>
    <scope>NUCLEOTIDE SEQUENCE [LARGE SCALE GENOMIC DNA]</scope>
    <source>
        <strain evidence="4 5">CBA3103</strain>
    </source>
</reference>
<gene>
    <name evidence="4" type="ORF">Rai3103_06685</name>
</gene>
<organism evidence="4 5">
    <name type="scientific">Raineyella fluvialis</name>
    <dbReference type="NCBI Taxonomy" id="2662261"/>
    <lineage>
        <taxon>Bacteria</taxon>
        <taxon>Bacillati</taxon>
        <taxon>Actinomycetota</taxon>
        <taxon>Actinomycetes</taxon>
        <taxon>Propionibacteriales</taxon>
        <taxon>Propionibacteriaceae</taxon>
        <taxon>Raineyella</taxon>
    </lineage>
</organism>
<dbReference type="Pfam" id="PF13692">
    <property type="entry name" value="Glyco_trans_1_4"/>
    <property type="match status" value="1"/>
</dbReference>
<protein>
    <submittedName>
        <fullName evidence="4">Glycosyltransferase</fullName>
    </submittedName>
</protein>
<dbReference type="EMBL" id="CP045725">
    <property type="protein sequence ID" value="QGF23402.1"/>
    <property type="molecule type" value="Genomic_DNA"/>
</dbReference>
<dbReference type="Proteomes" id="UP000386847">
    <property type="component" value="Chromosome"/>
</dbReference>
<keyword evidence="1" id="KW-0328">Glycosyltransferase</keyword>
<name>A0A5Q2F922_9ACTN</name>
<evidence type="ECO:0000259" key="3">
    <source>
        <dbReference type="Pfam" id="PF13439"/>
    </source>
</evidence>
<dbReference type="AlphaFoldDB" id="A0A5Q2F922"/>
<evidence type="ECO:0000313" key="4">
    <source>
        <dbReference type="EMBL" id="QGF23402.1"/>
    </source>
</evidence>
<evidence type="ECO:0000313" key="5">
    <source>
        <dbReference type="Proteomes" id="UP000386847"/>
    </source>
</evidence>
<dbReference type="InterPro" id="IPR028098">
    <property type="entry name" value="Glyco_trans_4-like_N"/>
</dbReference>
<dbReference type="PANTHER" id="PTHR12526">
    <property type="entry name" value="GLYCOSYLTRANSFERASE"/>
    <property type="match status" value="1"/>
</dbReference>
<dbReference type="SUPFAM" id="SSF53756">
    <property type="entry name" value="UDP-Glycosyltransferase/glycogen phosphorylase"/>
    <property type="match status" value="1"/>
</dbReference>
<proteinExistence type="predicted"/>
<evidence type="ECO:0000256" key="2">
    <source>
        <dbReference type="ARBA" id="ARBA00022679"/>
    </source>
</evidence>
<keyword evidence="5" id="KW-1185">Reference proteome</keyword>
<keyword evidence="2 4" id="KW-0808">Transferase</keyword>
<dbReference type="KEGG" id="rain:Rai3103_06685"/>
<accession>A0A5Q2F922</accession>
<evidence type="ECO:0000256" key="1">
    <source>
        <dbReference type="ARBA" id="ARBA00022676"/>
    </source>
</evidence>
<sequence>MKILHVVNNLETGGAQTLIEALTQEQQSLGVETHVVVLLSRGTLSDRIEAVARSVVYLEIHGVSDALIVGARRLKKAIRRIAPDIVHSHLLQADLLSILAATGIPHVSTVHTSGGHEASLPARIVTWLLSQLSSSPDAVIACSPSAALFSCSRLRRQPDAIILNGTALPDNRVLRVGQRDYVLHLARWHPMKDHDTLFQAVELLGPCAPQLVCAGEGMTVEGGGAKLVARYPSVNATFEGPVPEVSRYFANALCLVISSSHGEALPMAGIEALSHGVPVVTTDVGDCRLLAVEPKLVVPPKDIEAIAAAIAYVKASNEETPTRLASLARAVAEKTFNVKQTAAAYRRVYDNVLQERGDS</sequence>
<dbReference type="Gene3D" id="3.40.50.2000">
    <property type="entry name" value="Glycogen Phosphorylase B"/>
    <property type="match status" value="2"/>
</dbReference>
<feature type="domain" description="Glycosyltransferase subfamily 4-like N-terminal" evidence="3">
    <location>
        <begin position="13"/>
        <end position="152"/>
    </location>
</feature>
<dbReference type="GO" id="GO:0016757">
    <property type="term" value="F:glycosyltransferase activity"/>
    <property type="evidence" value="ECO:0007669"/>
    <property type="project" value="UniProtKB-KW"/>
</dbReference>